<protein>
    <submittedName>
        <fullName evidence="1">Uncharacterized protein</fullName>
    </submittedName>
</protein>
<comment type="caution">
    <text evidence="1">The sequence shown here is derived from an EMBL/GenBank/DDBJ whole genome shotgun (WGS) entry which is preliminary data.</text>
</comment>
<evidence type="ECO:0000313" key="2">
    <source>
        <dbReference type="Proteomes" id="UP001303046"/>
    </source>
</evidence>
<name>A0ABR1BN39_NECAM</name>
<reference evidence="1 2" key="1">
    <citation type="submission" date="2023-08" db="EMBL/GenBank/DDBJ databases">
        <title>A Necator americanus chromosomal reference genome.</title>
        <authorList>
            <person name="Ilik V."/>
            <person name="Petrzelkova K.J."/>
            <person name="Pardy F."/>
            <person name="Fuh T."/>
            <person name="Niatou-Singa F.S."/>
            <person name="Gouil Q."/>
            <person name="Baker L."/>
            <person name="Ritchie M.E."/>
            <person name="Jex A.R."/>
            <person name="Gazzola D."/>
            <person name="Li H."/>
            <person name="Toshio Fujiwara R."/>
            <person name="Zhan B."/>
            <person name="Aroian R.V."/>
            <person name="Pafco B."/>
            <person name="Schwarz E.M."/>
        </authorList>
    </citation>
    <scope>NUCLEOTIDE SEQUENCE [LARGE SCALE GENOMIC DNA]</scope>
    <source>
        <strain evidence="1 2">Aroian</strain>
        <tissue evidence="1">Whole animal</tissue>
    </source>
</reference>
<keyword evidence="2" id="KW-1185">Reference proteome</keyword>
<gene>
    <name evidence="1" type="primary">Necator_chrI.g935</name>
    <name evidence="1" type="ORF">RB195_004811</name>
</gene>
<dbReference type="EMBL" id="JAVFWL010000001">
    <property type="protein sequence ID" value="KAK6726717.1"/>
    <property type="molecule type" value="Genomic_DNA"/>
</dbReference>
<dbReference type="Proteomes" id="UP001303046">
    <property type="component" value="Unassembled WGS sequence"/>
</dbReference>
<evidence type="ECO:0000313" key="1">
    <source>
        <dbReference type="EMBL" id="KAK6726717.1"/>
    </source>
</evidence>
<proteinExistence type="predicted"/>
<organism evidence="1 2">
    <name type="scientific">Necator americanus</name>
    <name type="common">Human hookworm</name>
    <dbReference type="NCBI Taxonomy" id="51031"/>
    <lineage>
        <taxon>Eukaryota</taxon>
        <taxon>Metazoa</taxon>
        <taxon>Ecdysozoa</taxon>
        <taxon>Nematoda</taxon>
        <taxon>Chromadorea</taxon>
        <taxon>Rhabditida</taxon>
        <taxon>Rhabditina</taxon>
        <taxon>Rhabditomorpha</taxon>
        <taxon>Strongyloidea</taxon>
        <taxon>Ancylostomatidae</taxon>
        <taxon>Bunostominae</taxon>
        <taxon>Necator</taxon>
    </lineage>
</organism>
<accession>A0ABR1BN39</accession>
<sequence>MKTAKSFNDARIFKKNKIKSSISYLLIYTQQYSFAGTLSDKCVLSAAPHLVEQHVSEDGEKAETSGK</sequence>